<accession>A0A2G6KIN5</accession>
<proteinExistence type="predicted"/>
<evidence type="ECO:0000256" key="1">
    <source>
        <dbReference type="SAM" id="Coils"/>
    </source>
</evidence>
<sequence>MNRAFPEIPATATEAYLEKLAQKIYTRLDITDNEEIKKRLRLLLETVEERKQQLIEQTKTFESDAQETRTRTPLDILKTTKLSTEQQEVVKARLENVLADIRDQRSPSPQETLTRSLPPTSLETDLLTEQEYELVKHRMAEMLAEIGAHQHTAEQDSTEEEVILELGEDLEIGENRELTQDDELFELGPEQEIDQDVEAFLDAQEFDTLEFSAATTQNEQQTAPERETYREELEPDADEQLSFEAACRRIGKGEALVLFDRIKISPREELMVEAFKEHLTQMKGLKRQQVFDMQHLTSRSIRELEQIFKTYHLQGYLRAELNNIYNRLLNLRSRFSILQH</sequence>
<comment type="caution">
    <text evidence="3">The sequence shown here is derived from an EMBL/GenBank/DDBJ whole genome shotgun (WGS) entry which is preliminary data.</text>
</comment>
<protein>
    <submittedName>
        <fullName evidence="3">Uncharacterized protein</fullName>
    </submittedName>
</protein>
<gene>
    <name evidence="3" type="ORF">CSA56_03800</name>
</gene>
<reference evidence="3 4" key="1">
    <citation type="submission" date="2017-10" db="EMBL/GenBank/DDBJ databases">
        <title>Novel microbial diversity and functional potential in the marine mammal oral microbiome.</title>
        <authorList>
            <person name="Dudek N.K."/>
            <person name="Sun C.L."/>
            <person name="Burstein D."/>
            <person name="Kantor R.S."/>
            <person name="Aliaga Goltsman D.S."/>
            <person name="Bik E.M."/>
            <person name="Thomas B.C."/>
            <person name="Banfield J.F."/>
            <person name="Relman D.A."/>
        </authorList>
    </citation>
    <scope>NUCLEOTIDE SEQUENCE [LARGE SCALE GENOMIC DNA]</scope>
    <source>
        <strain evidence="3">DOLJORAL78_47_16</strain>
    </source>
</reference>
<dbReference type="AlphaFoldDB" id="A0A2G6KIN5"/>
<organism evidence="3 4">
    <name type="scientific">candidate division KSB3 bacterium</name>
    <dbReference type="NCBI Taxonomy" id="2044937"/>
    <lineage>
        <taxon>Bacteria</taxon>
        <taxon>candidate division KSB3</taxon>
    </lineage>
</organism>
<evidence type="ECO:0000256" key="2">
    <source>
        <dbReference type="SAM" id="MobiDB-lite"/>
    </source>
</evidence>
<evidence type="ECO:0000313" key="3">
    <source>
        <dbReference type="EMBL" id="PIE35538.1"/>
    </source>
</evidence>
<dbReference type="EMBL" id="PDSK01000040">
    <property type="protein sequence ID" value="PIE35538.1"/>
    <property type="molecule type" value="Genomic_DNA"/>
</dbReference>
<name>A0A2G6KIN5_9BACT</name>
<dbReference type="Proteomes" id="UP000230821">
    <property type="component" value="Unassembled WGS sequence"/>
</dbReference>
<keyword evidence="1" id="KW-0175">Coiled coil</keyword>
<evidence type="ECO:0000313" key="4">
    <source>
        <dbReference type="Proteomes" id="UP000230821"/>
    </source>
</evidence>
<feature type="coiled-coil region" evidence="1">
    <location>
        <begin position="33"/>
        <end position="64"/>
    </location>
</feature>
<feature type="compositionally biased region" description="Polar residues" evidence="2">
    <location>
        <begin position="106"/>
        <end position="121"/>
    </location>
</feature>
<feature type="region of interest" description="Disordered" evidence="2">
    <location>
        <begin position="100"/>
        <end position="121"/>
    </location>
</feature>